<organism evidence="1 2">
    <name type="scientific">Lepagella muris</name>
    <dbReference type="NCBI Taxonomy" id="3032870"/>
    <lineage>
        <taxon>Bacteria</taxon>
        <taxon>Pseudomonadati</taxon>
        <taxon>Bacteroidota</taxon>
        <taxon>Bacteroidia</taxon>
        <taxon>Bacteroidales</taxon>
        <taxon>Muribaculaceae</taxon>
        <taxon>Lepagella</taxon>
    </lineage>
</organism>
<sequence>MFLGLGTVIALFLLLIYNGVIGYMPPIEELEDPHDKLASVVIASDGTTELGRYFAGAGNRVNSDYKTVSPHVIDALIATEDERFFDHSGIDFIALGRAGVKTLMLGDKSSGGGSTITQQLAKQLYSRPSSNMLKRALQKPIEWMIAIKLERFYTKQEIINMYLNRFDFLNNAVGIKTAANVYFNKEPADLNVQESAMLVGMLKNPSYFNPLRHPERTKERRNVVLEQMVKAGKLPRDEAEAYKQLPLGLDYHRVDHRDGGVPYLREEIRMLMSAKKPVRPSRDKYKSNLAYILAMGQYNTDSTQWEENPLYGWILKNPKPDGSLYNIYTDGLKIYTTIDIKMQQYAEEAVYEHLGGTLQPAFFKEKQGQVTGPYTTNSDELSRSGVMNLIKNAMKQTERWRVQKNAGISEAEIEKTFHKPYEMDIFTYVKENGKYHPGSKSVTMTPYDSLLYMKSILRTGMMSMDPTNGYVKAYVGGPDFNYFQYDMVSRGRRQIGSTAKPFLYTLAMEQDYTPCSQFLNTQPTFGNWSPRNSGSARIGDMVDLRWALTNSNNWISARLVYELGAKNLANKMRMFGVTGHIDATLPLALGTVDVPVKEMVAAYTAFANKGMRVDPVFVTRIEDNQGNLIYSTTPHRSEVTSEDAYYKILSILLNVVDSGTAASLRGRYGISAQMGGKTGTTNSNSDSWFMGFTPELVTGVWVGGEERYIHFNTMALGQGARAALPIYGFYMKKIYADKKLPYSQDTKFTFPADFNACSGEMFTSSGESEVEEVSEGIFD</sequence>
<name>A0AC61RJ23_9BACT</name>
<gene>
    <name evidence="1" type="ORF">E5331_15225</name>
</gene>
<comment type="caution">
    <text evidence="1">The sequence shown here is derived from an EMBL/GenBank/DDBJ whole genome shotgun (WGS) entry which is preliminary data.</text>
</comment>
<reference evidence="1" key="1">
    <citation type="submission" date="2019-04" db="EMBL/GenBank/DDBJ databases">
        <title>Microbes associate with the intestines of laboratory mice.</title>
        <authorList>
            <person name="Navarre W."/>
            <person name="Wong E."/>
            <person name="Huang K."/>
            <person name="Tropini C."/>
            <person name="Ng K."/>
            <person name="Yu B."/>
        </authorList>
    </citation>
    <scope>NUCLEOTIDE SEQUENCE</scope>
    <source>
        <strain evidence="1">NM04_E33</strain>
    </source>
</reference>
<keyword evidence="2" id="KW-1185">Reference proteome</keyword>
<dbReference type="EMBL" id="SRYB01000027">
    <property type="protein sequence ID" value="TGY77310.1"/>
    <property type="molecule type" value="Genomic_DNA"/>
</dbReference>
<accession>A0AC61RJ23</accession>
<dbReference type="Proteomes" id="UP000306319">
    <property type="component" value="Unassembled WGS sequence"/>
</dbReference>
<evidence type="ECO:0000313" key="1">
    <source>
        <dbReference type="EMBL" id="TGY77310.1"/>
    </source>
</evidence>
<proteinExistence type="predicted"/>
<protein>
    <submittedName>
        <fullName evidence="1">Penicillin-binding protein</fullName>
    </submittedName>
</protein>
<evidence type="ECO:0000313" key="2">
    <source>
        <dbReference type="Proteomes" id="UP000306319"/>
    </source>
</evidence>